<evidence type="ECO:0000313" key="4">
    <source>
        <dbReference type="EMBL" id="HHP68454.1"/>
    </source>
</evidence>
<sequence length="416" mass="47381">MSKQGSSTPNYCVLCRGRGWCGLAYCPILVKQYVHLRLDPLTLKKDFFGSSPPSVFVGRYGYPAVRVGVSVPPETGDTSIYDQPEKWVDLGLNAVLNYRLTLVLGFKVSDKRDLENPFVRAFQEVALSVKPVDVEIRLLKPPKLNLLLDETNPPIGPRSPIEAYRVDSNPSVPRHVDKLYNDEVKAHEAVLHLYESRLPVSYIQRAFSIGAFGRKSDRVLVPTRWSITAVDSIISQSLIREIKGYEPLNEFRVYEQRIHDNLFIAVLAPRKWGFEWMEAWWPGSTWNPAGGEVEVEGDYELYRGRSEYPSIGGCYFASRLATAEHLRKLKRQAMAILLREIYPGFNLAIGVWFVRESLRKAYEKGPALVTSDIREVLEYIDKETKLGARRWVKASRLLQLLAKTEEITRFTSNRGG</sequence>
<feature type="zinc finger region" description="C4-type" evidence="1">
    <location>
        <begin position="12"/>
        <end position="26"/>
    </location>
</feature>
<reference evidence="4" key="1">
    <citation type="journal article" date="2020" name="mSystems">
        <title>Genome- and Community-Level Interaction Insights into Carbon Utilization and Element Cycling Functions of Hydrothermarchaeota in Hydrothermal Sediment.</title>
        <authorList>
            <person name="Zhou Z."/>
            <person name="Liu Y."/>
            <person name="Xu W."/>
            <person name="Pan J."/>
            <person name="Luo Z.H."/>
            <person name="Li M."/>
        </authorList>
    </citation>
    <scope>NUCLEOTIDE SEQUENCE [LARGE SCALE GENOMIC DNA]</scope>
    <source>
        <strain evidence="4">SpSt-110</strain>
    </source>
</reference>
<dbReference type="Pfam" id="PF04894">
    <property type="entry name" value="Nre_N"/>
    <property type="match status" value="1"/>
</dbReference>
<dbReference type="PANTHER" id="PTHR38136">
    <property type="entry name" value="DNA REPAIR PROTEIN"/>
    <property type="match status" value="1"/>
</dbReference>
<organism evidence="4">
    <name type="scientific">Thermogladius calderae</name>
    <dbReference type="NCBI Taxonomy" id="1200300"/>
    <lineage>
        <taxon>Archaea</taxon>
        <taxon>Thermoproteota</taxon>
        <taxon>Thermoprotei</taxon>
        <taxon>Desulfurococcales</taxon>
        <taxon>Desulfurococcaceae</taxon>
        <taxon>Thermogladius</taxon>
    </lineage>
</organism>
<comment type="caution">
    <text evidence="4">The sequence shown here is derived from an EMBL/GenBank/DDBJ whole genome shotgun (WGS) entry which is preliminary data.</text>
</comment>
<gene>
    <name evidence="4" type="ORF">ENM60_06730</name>
</gene>
<dbReference type="AlphaFoldDB" id="A0A7J3Y0D5"/>
<dbReference type="HAMAP" id="MF_02096">
    <property type="entry name" value="Nre"/>
    <property type="match status" value="1"/>
</dbReference>
<feature type="domain" description="Archaeal Nre N-terminal" evidence="2">
    <location>
        <begin position="21"/>
        <end position="287"/>
    </location>
</feature>
<dbReference type="PANTHER" id="PTHR38136:SF2">
    <property type="entry name" value="DNA REPAIR PROTEIN"/>
    <property type="match status" value="1"/>
</dbReference>
<evidence type="ECO:0000259" key="3">
    <source>
        <dbReference type="Pfam" id="PF04895"/>
    </source>
</evidence>
<accession>A0A7J3Y0D5</accession>
<comment type="similarity">
    <text evidence="1">Belongs to the Nre family.</text>
</comment>
<proteinExistence type="inferred from homology"/>
<keyword evidence="1" id="KW-0479">Metal-binding</keyword>
<dbReference type="Pfam" id="PF04895">
    <property type="entry name" value="Nre_C"/>
    <property type="match status" value="1"/>
</dbReference>
<dbReference type="GO" id="GO:0006281">
    <property type="term" value="P:DNA repair"/>
    <property type="evidence" value="ECO:0007669"/>
    <property type="project" value="UniProtKB-UniRule"/>
</dbReference>
<dbReference type="InterPro" id="IPR033167">
    <property type="entry name" value="Nre"/>
</dbReference>
<evidence type="ECO:0000256" key="1">
    <source>
        <dbReference type="HAMAP-Rule" id="MF_02096"/>
    </source>
</evidence>
<feature type="domain" description="Archaeal Nre C-terminal" evidence="3">
    <location>
        <begin position="300"/>
        <end position="410"/>
    </location>
</feature>
<name>A0A7J3Y0D5_9CREN</name>
<comment type="domain">
    <text evidence="1">Contains a predicted C4 metal binding domain at the N-terminus, which could be a zinc finger DNA binding domain.</text>
</comment>
<dbReference type="GO" id="GO:0008270">
    <property type="term" value="F:zinc ion binding"/>
    <property type="evidence" value="ECO:0007669"/>
    <property type="project" value="UniProtKB-UniRule"/>
</dbReference>
<dbReference type="InterPro" id="IPR006979">
    <property type="entry name" value="Nre_C"/>
</dbReference>
<keyword evidence="1" id="KW-0862">Zinc</keyword>
<protein>
    <recommendedName>
        <fullName evidence="1">DNA repair protein</fullName>
    </recommendedName>
</protein>
<dbReference type="InterPro" id="IPR006978">
    <property type="entry name" value="Nre_N"/>
</dbReference>
<dbReference type="EMBL" id="DRYK01000089">
    <property type="protein sequence ID" value="HHP68454.1"/>
    <property type="molecule type" value="Genomic_DNA"/>
</dbReference>
<keyword evidence="1" id="KW-0863">Zinc-finger</keyword>
<comment type="function">
    <text evidence="1">Involved in DNA damage repair.</text>
</comment>
<evidence type="ECO:0000259" key="2">
    <source>
        <dbReference type="Pfam" id="PF04894"/>
    </source>
</evidence>
<keyword evidence="1" id="KW-0227">DNA damage</keyword>
<keyword evidence="1" id="KW-0234">DNA repair</keyword>